<dbReference type="EMBL" id="CAJOBG010000137">
    <property type="protein sequence ID" value="CAF3764535.1"/>
    <property type="molecule type" value="Genomic_DNA"/>
</dbReference>
<evidence type="ECO:0000256" key="1">
    <source>
        <dbReference type="ARBA" id="ARBA00022771"/>
    </source>
</evidence>
<sequence>MIVLEYLCKSVVTSMNDSIDSKDEREQALIDVIQAAGLQEFDLIRLLTLARQAQFWRVCEIIYAEKNEYDLILECYLNDGHRRLELFRYIRTLWPALDERERSKVHSKIMDNFLTIIETDSFKAFKLFCIFFQMDLGKVLKLIGKNEKAEYGILKSCFAYTDDTKSSSSPSSSPPAVIHIDPSHYLHYIDLLAQNDPSQLLLFLKSKSENYREQDVLDIIRKYQSPLLIPSIAYLLERLGQYAETFDLLLESMHEWTTIDQLYQMALDCVHFCQRTTIKLKDKKEREDLWLKFLQKILELSSHSFDGEQSGAFRRIYGEILNSMIGYVTLPSILELIMGTDVVDITKGTRKRSDTNIRSTFEVRQLIQSMLENCSFELRLLETTRRLLQRDLNDDIQQMCTIMNRSVPIRLNQCTYCQKILNQQQQQQQDIDKKQEQKNKFIIFACRHVFHLSCLMEIQTEQSNNNFCPQCTTTRQSSTATTTTTTTAAAATTRTTPIIRPEVRRITSIHSDQNEKQITLNNIQQQVITAMLERKCLNAHHLNIDDNDERIQTSINKPFSSSTSLQLPDRWRDYLSSSE</sequence>
<dbReference type="Proteomes" id="UP000663866">
    <property type="component" value="Unassembled WGS sequence"/>
</dbReference>
<dbReference type="SMART" id="SM00184">
    <property type="entry name" value="RING"/>
    <property type="match status" value="1"/>
</dbReference>
<proteinExistence type="predicted"/>
<name>A0A818YKT3_9BILA</name>
<comment type="caution">
    <text evidence="5">The sequence shown here is derived from an EMBL/GenBank/DDBJ whole genome shotgun (WGS) entry which is preliminary data.</text>
</comment>
<dbReference type="GO" id="GO:0030897">
    <property type="term" value="C:HOPS complex"/>
    <property type="evidence" value="ECO:0007669"/>
    <property type="project" value="TreeGrafter"/>
</dbReference>
<evidence type="ECO:0000313" key="8">
    <source>
        <dbReference type="Proteomes" id="UP000663866"/>
    </source>
</evidence>
<dbReference type="PANTHER" id="PTHR12616:SF8">
    <property type="entry name" value="VACUOLAR PROTEIN SORTING-ASSOCIATED PROTEIN 8 HOMOLOG"/>
    <property type="match status" value="1"/>
</dbReference>
<feature type="domain" description="RING-type" evidence="4">
    <location>
        <begin position="414"/>
        <end position="472"/>
    </location>
</feature>
<dbReference type="Gene3D" id="3.30.40.10">
    <property type="entry name" value="Zinc/RING finger domain, C3HC4 (zinc finger)"/>
    <property type="match status" value="1"/>
</dbReference>
<dbReference type="GO" id="GO:0008270">
    <property type="term" value="F:zinc ion binding"/>
    <property type="evidence" value="ECO:0007669"/>
    <property type="project" value="UniProtKB-KW"/>
</dbReference>
<accession>A0A818YKT3</accession>
<keyword evidence="1 3" id="KW-0479">Metal-binding</keyword>
<dbReference type="InterPro" id="IPR001841">
    <property type="entry name" value="Znf_RING"/>
</dbReference>
<dbReference type="GO" id="GO:0006623">
    <property type="term" value="P:protein targeting to vacuole"/>
    <property type="evidence" value="ECO:0007669"/>
    <property type="project" value="InterPro"/>
</dbReference>
<dbReference type="CDD" id="cd16448">
    <property type="entry name" value="RING-H2"/>
    <property type="match status" value="1"/>
</dbReference>
<dbReference type="InterPro" id="IPR013083">
    <property type="entry name" value="Znf_RING/FYVE/PHD"/>
</dbReference>
<dbReference type="PROSITE" id="PS50089">
    <property type="entry name" value="ZF_RING_2"/>
    <property type="match status" value="1"/>
</dbReference>
<dbReference type="GO" id="GO:0034058">
    <property type="term" value="P:endosomal vesicle fusion"/>
    <property type="evidence" value="ECO:0007669"/>
    <property type="project" value="TreeGrafter"/>
</dbReference>
<dbReference type="SUPFAM" id="SSF57850">
    <property type="entry name" value="RING/U-box"/>
    <property type="match status" value="1"/>
</dbReference>
<dbReference type="InterPro" id="IPR045111">
    <property type="entry name" value="Vps41/Vps8"/>
</dbReference>
<evidence type="ECO:0000256" key="2">
    <source>
        <dbReference type="ARBA" id="ARBA00022833"/>
    </source>
</evidence>
<evidence type="ECO:0000259" key="4">
    <source>
        <dbReference type="PROSITE" id="PS50089"/>
    </source>
</evidence>
<gene>
    <name evidence="6" type="ORF">OVN521_LOCUS1881</name>
    <name evidence="5" type="ORF">UXM345_LOCUS2074</name>
</gene>
<dbReference type="AlphaFoldDB" id="A0A818YKT3"/>
<keyword evidence="2" id="KW-0862">Zinc</keyword>
<keyword evidence="8" id="KW-1185">Reference proteome</keyword>
<evidence type="ECO:0000256" key="3">
    <source>
        <dbReference type="PROSITE-ProRule" id="PRU00175"/>
    </source>
</evidence>
<reference evidence="5" key="1">
    <citation type="submission" date="2021-02" db="EMBL/GenBank/DDBJ databases">
        <authorList>
            <person name="Nowell W R."/>
        </authorList>
    </citation>
    <scope>NUCLEOTIDE SEQUENCE</scope>
</reference>
<dbReference type="GO" id="GO:0005770">
    <property type="term" value="C:late endosome"/>
    <property type="evidence" value="ECO:0007669"/>
    <property type="project" value="TreeGrafter"/>
</dbReference>
<evidence type="ECO:0000313" key="5">
    <source>
        <dbReference type="EMBL" id="CAF3752286.1"/>
    </source>
</evidence>
<dbReference type="PANTHER" id="PTHR12616">
    <property type="entry name" value="VACUOLAR PROTEIN SORTING VPS41"/>
    <property type="match status" value="1"/>
</dbReference>
<protein>
    <recommendedName>
        <fullName evidence="4">RING-type domain-containing protein</fullName>
    </recommendedName>
</protein>
<dbReference type="Proteomes" id="UP000663842">
    <property type="component" value="Unassembled WGS sequence"/>
</dbReference>
<keyword evidence="1 3" id="KW-0863">Zinc-finger</keyword>
<organism evidence="5 7">
    <name type="scientific">Rotaria magnacalcarata</name>
    <dbReference type="NCBI Taxonomy" id="392030"/>
    <lineage>
        <taxon>Eukaryota</taxon>
        <taxon>Metazoa</taxon>
        <taxon>Spiralia</taxon>
        <taxon>Gnathifera</taxon>
        <taxon>Rotifera</taxon>
        <taxon>Eurotatoria</taxon>
        <taxon>Bdelloidea</taxon>
        <taxon>Philodinida</taxon>
        <taxon>Philodinidae</taxon>
        <taxon>Rotaria</taxon>
    </lineage>
</organism>
<evidence type="ECO:0000313" key="7">
    <source>
        <dbReference type="Proteomes" id="UP000663842"/>
    </source>
</evidence>
<evidence type="ECO:0000313" key="6">
    <source>
        <dbReference type="EMBL" id="CAF3764535.1"/>
    </source>
</evidence>
<dbReference type="EMBL" id="CAJOBF010000122">
    <property type="protein sequence ID" value="CAF3752286.1"/>
    <property type="molecule type" value="Genomic_DNA"/>
</dbReference>